<keyword evidence="3 4" id="KW-0413">Isomerase</keyword>
<dbReference type="EC" id="5.4.99.27" evidence="4"/>
<dbReference type="OrthoDB" id="1550679at2"/>
<dbReference type="GO" id="GO:0160150">
    <property type="term" value="F:tRNA pseudouridine(13) synthase activity"/>
    <property type="evidence" value="ECO:0007669"/>
    <property type="project" value="UniProtKB-EC"/>
</dbReference>
<dbReference type="InterPro" id="IPR020119">
    <property type="entry name" value="PsdUridine_synth_TruD_CS"/>
</dbReference>
<dbReference type="PROSITE" id="PS50984">
    <property type="entry name" value="TRUD"/>
    <property type="match status" value="1"/>
</dbReference>
<proteinExistence type="inferred from homology"/>
<feature type="domain" description="TRUD" evidence="5">
    <location>
        <begin position="158"/>
        <end position="326"/>
    </location>
</feature>
<dbReference type="PATRIC" id="fig|626887.3.peg.4772"/>
<dbReference type="GO" id="GO:0003723">
    <property type="term" value="F:RNA binding"/>
    <property type="evidence" value="ECO:0007669"/>
    <property type="project" value="InterPro"/>
</dbReference>
<evidence type="ECO:0000256" key="4">
    <source>
        <dbReference type="HAMAP-Rule" id="MF_01082"/>
    </source>
</evidence>
<dbReference type="STRING" id="626887.J057_23840"/>
<dbReference type="InterPro" id="IPR011760">
    <property type="entry name" value="PsdUridine_synth_TruD_insert"/>
</dbReference>
<evidence type="ECO:0000313" key="6">
    <source>
        <dbReference type="EMBL" id="ENO14480.1"/>
    </source>
</evidence>
<keyword evidence="7" id="KW-1185">Reference proteome</keyword>
<sequence>MSQWRLDWPPASGQRLGTCVLRQEADDFQVDELIDIEFTGEGEHLCLRLQKTGDNTEFVAKELARMAGLRPFDVSFCGLKDRHAVTRQWFSLYRPGKPDDTAFINTVNERWPVLDHSRHRRKLRRGEHLGNHFRLRLREVTAGQAEVDQRLSRIALEGVPNYFGPQRFGRDGGNLAKAVADGGRPRRGRNFKAGLAFSAARSWLFNEILAERVEQGNWHRTLEGEPSSEPTGPLWGDGGTSAAGVAADLEWAVVDRFPEVKAVFSSTRMKPERRSLALPLSGLTWTWESSDTLFLDFVLGAGGFATALVAEILDAVSGGPVTNPAS</sequence>
<dbReference type="InterPro" id="IPR001656">
    <property type="entry name" value="PsdUridine_synth_TruD"/>
</dbReference>
<reference evidence="6 7" key="1">
    <citation type="journal article" date="2013" name="Genome Announc.">
        <title>Genome Sequence of the Polycyclic Aromatic Hydrocarbon-Degrading Bacterium Strain Marinobacter nanhaiticus D15-8WT.</title>
        <authorList>
            <person name="Cui Z."/>
            <person name="Gao W."/>
            <person name="Li Q."/>
            <person name="Xu G."/>
            <person name="Zheng L."/>
        </authorList>
    </citation>
    <scope>NUCLEOTIDE SEQUENCE [LARGE SCALE GENOMIC DNA]</scope>
    <source>
        <strain evidence="6 7">D15-8W</strain>
    </source>
</reference>
<gene>
    <name evidence="4" type="primary">truD</name>
    <name evidence="6" type="ORF">J057_23840</name>
</gene>
<feature type="active site" description="Nucleophile" evidence="4">
    <location>
        <position position="81"/>
    </location>
</feature>
<evidence type="ECO:0000256" key="2">
    <source>
        <dbReference type="ARBA" id="ARBA00022694"/>
    </source>
</evidence>
<evidence type="ECO:0000259" key="5">
    <source>
        <dbReference type="PROSITE" id="PS50984"/>
    </source>
</evidence>
<keyword evidence="2 4" id="KW-0819">tRNA processing</keyword>
<dbReference type="InterPro" id="IPR020103">
    <property type="entry name" value="PsdUridine_synth_cat_dom_sf"/>
</dbReference>
<evidence type="ECO:0000313" key="7">
    <source>
        <dbReference type="Proteomes" id="UP000013165"/>
    </source>
</evidence>
<dbReference type="PROSITE" id="PS01268">
    <property type="entry name" value="UPF0024"/>
    <property type="match status" value="1"/>
</dbReference>
<dbReference type="PANTHER" id="PTHR47811">
    <property type="entry name" value="TRNA PSEUDOURIDINE SYNTHASE D"/>
    <property type="match status" value="1"/>
</dbReference>
<dbReference type="EMBL" id="APLQ01000014">
    <property type="protein sequence ID" value="ENO14480.1"/>
    <property type="molecule type" value="Genomic_DNA"/>
</dbReference>
<dbReference type="Proteomes" id="UP000013165">
    <property type="component" value="Unassembled WGS sequence"/>
</dbReference>
<dbReference type="InterPro" id="IPR042214">
    <property type="entry name" value="TruD_catalytic"/>
</dbReference>
<dbReference type="SUPFAM" id="SSF55120">
    <property type="entry name" value="Pseudouridine synthase"/>
    <property type="match status" value="1"/>
</dbReference>
<dbReference type="Gene3D" id="3.30.2350.20">
    <property type="entry name" value="TruD, catalytic domain"/>
    <property type="match status" value="1"/>
</dbReference>
<dbReference type="PANTHER" id="PTHR47811:SF1">
    <property type="entry name" value="TRNA PSEUDOURIDINE SYNTHASE D"/>
    <property type="match status" value="1"/>
</dbReference>
<dbReference type="RefSeq" id="WP_004582697.1">
    <property type="nucleotide sequence ID" value="NZ_AP028878.1"/>
</dbReference>
<comment type="function">
    <text evidence="4">Responsible for synthesis of pseudouridine from uracil-13 in transfer RNAs.</text>
</comment>
<protein>
    <recommendedName>
        <fullName evidence="4">tRNA pseudouridine synthase D</fullName>
        <ecNumber evidence="4">5.4.99.27</ecNumber>
    </recommendedName>
    <alternativeName>
        <fullName evidence="4">tRNA pseudouridine(13) synthase</fullName>
    </alternativeName>
    <alternativeName>
        <fullName evidence="4">tRNA pseudouridylate synthase D</fullName>
    </alternativeName>
    <alternativeName>
        <fullName evidence="4">tRNA-uridine isomerase D</fullName>
    </alternativeName>
</protein>
<accession>N6VW70</accession>
<comment type="catalytic activity">
    <reaction evidence="4">
        <text>uridine(13) in tRNA = pseudouridine(13) in tRNA</text>
        <dbReference type="Rhea" id="RHEA:42540"/>
        <dbReference type="Rhea" id="RHEA-COMP:10105"/>
        <dbReference type="Rhea" id="RHEA-COMP:10106"/>
        <dbReference type="ChEBI" id="CHEBI:65314"/>
        <dbReference type="ChEBI" id="CHEBI:65315"/>
        <dbReference type="EC" id="5.4.99.27"/>
    </reaction>
</comment>
<evidence type="ECO:0000256" key="1">
    <source>
        <dbReference type="ARBA" id="ARBA00007953"/>
    </source>
</evidence>
<dbReference type="InterPro" id="IPR050170">
    <property type="entry name" value="TruD_pseudoU_synthase"/>
</dbReference>
<dbReference type="GO" id="GO:0005829">
    <property type="term" value="C:cytosol"/>
    <property type="evidence" value="ECO:0007669"/>
    <property type="project" value="TreeGrafter"/>
</dbReference>
<dbReference type="GO" id="GO:0031119">
    <property type="term" value="P:tRNA pseudouridine synthesis"/>
    <property type="evidence" value="ECO:0007669"/>
    <property type="project" value="UniProtKB-UniRule"/>
</dbReference>
<comment type="caution">
    <text evidence="6">The sequence shown here is derived from an EMBL/GenBank/DDBJ whole genome shotgun (WGS) entry which is preliminary data.</text>
</comment>
<dbReference type="HOGENOM" id="CLU_005281_4_0_6"/>
<dbReference type="Pfam" id="PF01142">
    <property type="entry name" value="TruD"/>
    <property type="match status" value="1"/>
</dbReference>
<name>N6VW70_9GAMM</name>
<comment type="similarity">
    <text evidence="1 4">Belongs to the pseudouridine synthase TruD family.</text>
</comment>
<organism evidence="6 7">
    <name type="scientific">Marinobacter nanhaiticus D15-8W</name>
    <dbReference type="NCBI Taxonomy" id="626887"/>
    <lineage>
        <taxon>Bacteria</taxon>
        <taxon>Pseudomonadati</taxon>
        <taxon>Pseudomonadota</taxon>
        <taxon>Gammaproteobacteria</taxon>
        <taxon>Pseudomonadales</taxon>
        <taxon>Marinobacteraceae</taxon>
        <taxon>Marinobacter</taxon>
    </lineage>
</organism>
<evidence type="ECO:0000256" key="3">
    <source>
        <dbReference type="ARBA" id="ARBA00023235"/>
    </source>
</evidence>
<dbReference type="HAMAP" id="MF_01082">
    <property type="entry name" value="TruD"/>
    <property type="match status" value="1"/>
</dbReference>
<dbReference type="eggNOG" id="COG0585">
    <property type="taxonomic scope" value="Bacteria"/>
</dbReference>
<dbReference type="AlphaFoldDB" id="N6VW70"/>